<dbReference type="InterPro" id="IPR026444">
    <property type="entry name" value="Secre_tail"/>
</dbReference>
<evidence type="ECO:0000313" key="7">
    <source>
        <dbReference type="EMBL" id="CAL2108265.1"/>
    </source>
</evidence>
<dbReference type="EMBL" id="CAXJRC010000044">
    <property type="protein sequence ID" value="CAL2108265.1"/>
    <property type="molecule type" value="Genomic_DNA"/>
</dbReference>
<feature type="domain" description="Bacterial repeat" evidence="6">
    <location>
        <begin position="606"/>
        <end position="680"/>
    </location>
</feature>
<evidence type="ECO:0000256" key="2">
    <source>
        <dbReference type="ARBA" id="ARBA00022729"/>
    </source>
</evidence>
<dbReference type="InterPro" id="IPR011042">
    <property type="entry name" value="6-blade_b-propeller_TolB-like"/>
</dbReference>
<organism evidence="7 8">
    <name type="scientific">Tenacibaculum vairaonense</name>
    <dbReference type="NCBI Taxonomy" id="3137860"/>
    <lineage>
        <taxon>Bacteria</taxon>
        <taxon>Pseudomonadati</taxon>
        <taxon>Bacteroidota</taxon>
        <taxon>Flavobacteriia</taxon>
        <taxon>Flavobacteriales</taxon>
        <taxon>Flavobacteriaceae</taxon>
        <taxon>Tenacibaculum</taxon>
    </lineage>
</organism>
<dbReference type="Gene3D" id="3.80.10.10">
    <property type="entry name" value="Ribonuclease Inhibitor"/>
    <property type="match status" value="3"/>
</dbReference>
<dbReference type="Gene3D" id="2.130.10.10">
    <property type="entry name" value="YVTN repeat-like/Quinoprotein amine dehydrogenase"/>
    <property type="match status" value="1"/>
</dbReference>
<gene>
    <name evidence="7" type="ORF">T190115A13A_70038</name>
</gene>
<proteinExistence type="predicted"/>
<dbReference type="InterPro" id="IPR052574">
    <property type="entry name" value="CDIRP"/>
</dbReference>
<dbReference type="InterPro" id="IPR013378">
    <property type="entry name" value="InlB-like_B-rpt"/>
</dbReference>
<feature type="domain" description="Secretion system C-terminal sorting" evidence="5">
    <location>
        <begin position="1243"/>
        <end position="1309"/>
    </location>
</feature>
<dbReference type="PANTHER" id="PTHR47566">
    <property type="match status" value="1"/>
</dbReference>
<dbReference type="InterPro" id="IPR044060">
    <property type="entry name" value="Bacterial_rp_domain"/>
</dbReference>
<evidence type="ECO:0000256" key="4">
    <source>
        <dbReference type="SAM" id="SignalP"/>
    </source>
</evidence>
<evidence type="ECO:0000313" key="8">
    <source>
        <dbReference type="Proteomes" id="UP001497602"/>
    </source>
</evidence>
<evidence type="ECO:0000259" key="6">
    <source>
        <dbReference type="Pfam" id="PF18998"/>
    </source>
</evidence>
<dbReference type="SUPFAM" id="SSF52058">
    <property type="entry name" value="L domain-like"/>
    <property type="match status" value="2"/>
</dbReference>
<dbReference type="InterPro" id="IPR032675">
    <property type="entry name" value="LRR_dom_sf"/>
</dbReference>
<feature type="signal peptide" evidence="4">
    <location>
        <begin position="1"/>
        <end position="19"/>
    </location>
</feature>
<keyword evidence="2 4" id="KW-0732">Signal</keyword>
<feature type="domain" description="Bacterial repeat" evidence="6">
    <location>
        <begin position="684"/>
        <end position="753"/>
    </location>
</feature>
<evidence type="ECO:0008006" key="9">
    <source>
        <dbReference type="Google" id="ProtNLM"/>
    </source>
</evidence>
<comment type="caution">
    <text evidence="7">The sequence shown here is derived from an EMBL/GenBank/DDBJ whole genome shotgun (WGS) entry which is preliminary data.</text>
</comment>
<dbReference type="NCBIfam" id="TIGR04183">
    <property type="entry name" value="Por_Secre_tail"/>
    <property type="match status" value="1"/>
</dbReference>
<protein>
    <recommendedName>
        <fullName evidence="9">T9SS type A sorting domain-containing protein</fullName>
    </recommendedName>
</protein>
<feature type="domain" description="Bacterial repeat" evidence="6">
    <location>
        <begin position="760"/>
        <end position="828"/>
    </location>
</feature>
<evidence type="ECO:0000259" key="5">
    <source>
        <dbReference type="Pfam" id="PF18962"/>
    </source>
</evidence>
<reference evidence="7 8" key="1">
    <citation type="submission" date="2024-05" db="EMBL/GenBank/DDBJ databases">
        <authorList>
            <person name="Duchaud E."/>
        </authorList>
    </citation>
    <scope>NUCLEOTIDE SEQUENCE [LARGE SCALE GENOMIC DNA]</scope>
    <source>
        <strain evidence="7">Ena-SAMPLE-TAB-13-05-2024-13:56:06:370-140305</strain>
    </source>
</reference>
<evidence type="ECO:0000256" key="1">
    <source>
        <dbReference type="ARBA" id="ARBA00022614"/>
    </source>
</evidence>
<accession>A0ABM9PR67</accession>
<dbReference type="Gene3D" id="2.120.10.30">
    <property type="entry name" value="TolB, C-terminal domain"/>
    <property type="match status" value="1"/>
</dbReference>
<keyword evidence="3" id="KW-0677">Repeat</keyword>
<name>A0ABM9PR67_9FLAO</name>
<dbReference type="RefSeq" id="WP_348739858.1">
    <property type="nucleotide sequence ID" value="NZ_CAXJRC010000044.1"/>
</dbReference>
<feature type="domain" description="Bacterial repeat" evidence="6">
    <location>
        <begin position="904"/>
        <end position="974"/>
    </location>
</feature>
<dbReference type="SUPFAM" id="SSF101898">
    <property type="entry name" value="NHL repeat"/>
    <property type="match status" value="1"/>
</dbReference>
<sequence>MKKHYVFLLFLFASYLMNAQIVNIPDASFKSALINHHDTIDTNGDGEIQVSEAENFTGNLGAGEGDIEDLTGLEAFINITSLSITKNKITNLDLSKNTKLKTVHAYDNLLETVNFSNNTALIRINLNNNKITNIDLSNNTLLEEVFLSKNLLTVITVIPSNVKQLFLNENKITSFDASQLSSLTHLSLENNTLSNSINVANGNNTNLHTLFLKNNPNLFCIQLDNGFVAPTSFYWQKDYKTAYSDNCSNDNIVNIPDANFKTYLVNNTSININGDSEIQVYEANNYRSSISIEDKNITDLTGIEAFINLKDLFCSKNKLTSLDLSQNINLSRLHCINNQLNELDITNNTKLKELFCYGNKYTSIDISNNSLLQKLICGSSELFTSIDISNNTALKEFSCQNSNVSALDLSKNVNLTRVAISNNPITSIDVTSNTVLKELSFSNTNIANLNLSNNKELTELYCQQTKLTSLDLSANTKLEKVWCSYNALNNLNINGLVNLNELFCHVNKLTSIDISSNINLSKLDCSSNLLSSLNITSNALLTSIDVRGNSLTELNLANGNNTNLTPLTNLNSNLTCITVDDVNYSKTNWTHIDTHTSFSLDCSNVYTLTINNDNGDVTMTPTPENSNNTNYDNGTKVTLTATPKTGYQFDGWTGDATGNTNPLIITMDADKNITANYSKIQHALTTSATNGTIITNPNATNGTYDYGTNVELTATPETGYQFDGWSGDATGNSNPLTITINTDKNITANFSKIQTTLSSVINNENGSLTISPEPVNGYYEYGTEVTITAVPKSGYEFDSWSGDATGNSNPIVIIMNTSKVIGVSFSKIKHTLVTNAINGTITTDPNPTNGKYEYGTVVTLTATPETGYQFDGWSGDATGNSSPVSITINGDKNITANFSKIQTTLSVTNIENGSLTISPDPVNGNYEYGTEVTITAVPNNGYEFDSWSGDASGNTNPIVITMDASKVIGVNFTKTVTPITITEFATGFTSLEGIGINSNNEVYVSEHDSGKIYKIASNGTKTQFASTGFRANDIVFDTNNKLFIAEPYRGKILEANATGTLSEYVDAFGDSPYGVIFNNGSLYYVSENNQKVIKINSDKTKTDVIDGFFTPESATFDKDGNMYVTDRNDRKLFKVTPSGTKTTLVSGYAAIRGVVVVNDAVYFTTYAWNYNKIVKYDLKTAETSDYVITNLDEPRNLEVDKLGNMYITNGGNGTVTKVYDENLKPSDATNNIIDVLFNKEVHIYPNPVNNMISITSKDIDISNNTIYNALGKVVLTSNLSKIDVTKLPSGIYTLKIKGTNNQIAVKKFIKN</sequence>
<feature type="domain" description="Bacterial repeat" evidence="6">
    <location>
        <begin position="833"/>
        <end position="901"/>
    </location>
</feature>
<dbReference type="PANTHER" id="PTHR47566:SF1">
    <property type="entry name" value="PROTEIN NUD1"/>
    <property type="match status" value="1"/>
</dbReference>
<dbReference type="Proteomes" id="UP001497602">
    <property type="component" value="Unassembled WGS sequence"/>
</dbReference>
<keyword evidence="1" id="KW-0433">Leucine-rich repeat</keyword>
<dbReference type="Pfam" id="PF18998">
    <property type="entry name" value="Flg_new_2"/>
    <property type="match status" value="5"/>
</dbReference>
<dbReference type="InterPro" id="IPR015943">
    <property type="entry name" value="WD40/YVTN_repeat-like_dom_sf"/>
</dbReference>
<evidence type="ECO:0000256" key="3">
    <source>
        <dbReference type="ARBA" id="ARBA00022737"/>
    </source>
</evidence>
<dbReference type="Pfam" id="PF18962">
    <property type="entry name" value="Por_Secre_tail"/>
    <property type="match status" value="1"/>
</dbReference>
<feature type="chain" id="PRO_5046139403" description="T9SS type A sorting domain-containing protein" evidence="4">
    <location>
        <begin position="20"/>
        <end position="1311"/>
    </location>
</feature>
<dbReference type="NCBIfam" id="TIGR02543">
    <property type="entry name" value="List_Bact_rpt"/>
    <property type="match status" value="3"/>
</dbReference>
<keyword evidence="8" id="KW-1185">Reference proteome</keyword>